<evidence type="ECO:0000313" key="3">
    <source>
        <dbReference type="Proteomes" id="UP000462055"/>
    </source>
</evidence>
<dbReference type="Proteomes" id="UP000462055">
    <property type="component" value="Unassembled WGS sequence"/>
</dbReference>
<protein>
    <submittedName>
        <fullName evidence="2">SpoIIE family protein phosphatase</fullName>
    </submittedName>
</protein>
<accession>A0A6I4MI08</accession>
<comment type="caution">
    <text evidence="2">The sequence shown here is derived from an EMBL/GenBank/DDBJ whole genome shotgun (WGS) entry which is preliminary data.</text>
</comment>
<keyword evidence="3" id="KW-1185">Reference proteome</keyword>
<dbReference type="InterPro" id="IPR001932">
    <property type="entry name" value="PPM-type_phosphatase-like_dom"/>
</dbReference>
<sequence>MEPGDRLVIVSDRVFSARSARGEFGARALEQATRRSRLQDTADVPLTIVNELIEHHEGANLADDAVVVCLDWHRPAARAATGAE</sequence>
<proteinExistence type="predicted"/>
<evidence type="ECO:0000313" key="2">
    <source>
        <dbReference type="EMBL" id="MWA03784.1"/>
    </source>
</evidence>
<dbReference type="Gene3D" id="3.60.40.10">
    <property type="entry name" value="PPM-type phosphatase domain"/>
    <property type="match status" value="1"/>
</dbReference>
<feature type="domain" description="PPM-type phosphatase" evidence="1">
    <location>
        <begin position="1"/>
        <end position="72"/>
    </location>
</feature>
<gene>
    <name evidence="2" type="ORF">F8568_026055</name>
</gene>
<name>A0A6I4MI08_9ACTN</name>
<reference evidence="2" key="1">
    <citation type="submission" date="2019-12" db="EMBL/GenBank/DDBJ databases">
        <title>Actinomadura physcomitrii sp. nov., a novel actinomycete isolated from moss [Physcomitrium sphaericum (Ludw) Fuernr].</title>
        <authorList>
            <person name="Zhuang X."/>
        </authorList>
    </citation>
    <scope>NUCLEOTIDE SEQUENCE [LARGE SCALE GENOMIC DNA]</scope>
    <source>
        <strain evidence="2">LD22</strain>
    </source>
</reference>
<organism evidence="2 3">
    <name type="scientific">Actinomadura physcomitrii</name>
    <dbReference type="NCBI Taxonomy" id="2650748"/>
    <lineage>
        <taxon>Bacteria</taxon>
        <taxon>Bacillati</taxon>
        <taxon>Actinomycetota</taxon>
        <taxon>Actinomycetes</taxon>
        <taxon>Streptosporangiales</taxon>
        <taxon>Thermomonosporaceae</taxon>
        <taxon>Actinomadura</taxon>
    </lineage>
</organism>
<dbReference type="AlphaFoldDB" id="A0A6I4MI08"/>
<dbReference type="InterPro" id="IPR036457">
    <property type="entry name" value="PPM-type-like_dom_sf"/>
</dbReference>
<evidence type="ECO:0000259" key="1">
    <source>
        <dbReference type="Pfam" id="PF07228"/>
    </source>
</evidence>
<dbReference type="Pfam" id="PF07228">
    <property type="entry name" value="SpoIIE"/>
    <property type="match status" value="1"/>
</dbReference>
<dbReference type="EMBL" id="WBMS02000022">
    <property type="protein sequence ID" value="MWA03784.1"/>
    <property type="molecule type" value="Genomic_DNA"/>
</dbReference>